<sequence>VHPPHPHRVALGSRGMAPPLTLQPVTLENTLGAVFLGLVVSCILFGVSSLQMYFYYHHYPHDTLLHKSSIAALWVLDALHLSLTV</sequence>
<evidence type="ECO:0000313" key="3">
    <source>
        <dbReference type="Proteomes" id="UP001295794"/>
    </source>
</evidence>
<dbReference type="EMBL" id="CAVNYO010000169">
    <property type="protein sequence ID" value="CAK5270802.1"/>
    <property type="molecule type" value="Genomic_DNA"/>
</dbReference>
<organism evidence="2 3">
    <name type="scientific">Mycena citricolor</name>
    <dbReference type="NCBI Taxonomy" id="2018698"/>
    <lineage>
        <taxon>Eukaryota</taxon>
        <taxon>Fungi</taxon>
        <taxon>Dikarya</taxon>
        <taxon>Basidiomycota</taxon>
        <taxon>Agaricomycotina</taxon>
        <taxon>Agaricomycetes</taxon>
        <taxon>Agaricomycetidae</taxon>
        <taxon>Agaricales</taxon>
        <taxon>Marasmiineae</taxon>
        <taxon>Mycenaceae</taxon>
        <taxon>Mycena</taxon>
    </lineage>
</organism>
<dbReference type="AlphaFoldDB" id="A0AAD2H7Z8"/>
<keyword evidence="3" id="KW-1185">Reference proteome</keyword>
<evidence type="ECO:0000256" key="1">
    <source>
        <dbReference type="SAM" id="Phobius"/>
    </source>
</evidence>
<name>A0AAD2H7Z8_9AGAR</name>
<accession>A0AAD2H7Z8</accession>
<keyword evidence="1" id="KW-0812">Transmembrane</keyword>
<feature type="non-terminal residue" evidence="2">
    <location>
        <position position="1"/>
    </location>
</feature>
<keyword evidence="1" id="KW-1133">Transmembrane helix</keyword>
<protein>
    <submittedName>
        <fullName evidence="2">Uncharacterized protein</fullName>
    </submittedName>
</protein>
<feature type="non-terminal residue" evidence="2">
    <location>
        <position position="85"/>
    </location>
</feature>
<evidence type="ECO:0000313" key="2">
    <source>
        <dbReference type="EMBL" id="CAK5270802.1"/>
    </source>
</evidence>
<comment type="caution">
    <text evidence="2">The sequence shown here is derived from an EMBL/GenBank/DDBJ whole genome shotgun (WGS) entry which is preliminary data.</text>
</comment>
<dbReference type="Proteomes" id="UP001295794">
    <property type="component" value="Unassembled WGS sequence"/>
</dbReference>
<reference evidence="2" key="1">
    <citation type="submission" date="2023-11" db="EMBL/GenBank/DDBJ databases">
        <authorList>
            <person name="De Vega J J."/>
            <person name="De Vega J J."/>
        </authorList>
    </citation>
    <scope>NUCLEOTIDE SEQUENCE</scope>
</reference>
<gene>
    <name evidence="2" type="ORF">MYCIT1_LOCUS15515</name>
</gene>
<feature type="transmembrane region" description="Helical" evidence="1">
    <location>
        <begin position="31"/>
        <end position="56"/>
    </location>
</feature>
<keyword evidence="1" id="KW-0472">Membrane</keyword>
<proteinExistence type="predicted"/>